<dbReference type="RefSeq" id="WP_068327906.1">
    <property type="nucleotide sequence ID" value="NZ_LVHF01000012.1"/>
</dbReference>
<comment type="caution">
    <text evidence="1">The sequence shown here is derived from an EMBL/GenBank/DDBJ whole genome shotgun (WGS) entry which is preliminary data.</text>
</comment>
<reference evidence="1 2" key="1">
    <citation type="submission" date="2016-03" db="EMBL/GenBank/DDBJ databases">
        <title>Photobacterium proteolyticum sp. nov. a protease producing bacterium isolated from ocean sediments of Laizhou Bay.</title>
        <authorList>
            <person name="Li Y."/>
        </authorList>
    </citation>
    <scope>NUCLEOTIDE SEQUENCE [LARGE SCALE GENOMIC DNA]</scope>
    <source>
        <strain evidence="1 2">R-40508</strain>
    </source>
</reference>
<sequence length="122" mass="13888">MQYTEEDQQILHDTWMSYKAKMRVTQIEMAKKLGISQLVFSDILRGKLPLEHKFVNQFCEYIGVDPLLTLPSLRKNIGSASSAGSVLVTNRYILDGEIRNVRYSGNQLIVEYEHGVTEATAH</sequence>
<dbReference type="InterPro" id="IPR001387">
    <property type="entry name" value="Cro/C1-type_HTH"/>
</dbReference>
<evidence type="ECO:0000313" key="1">
    <source>
        <dbReference type="EMBL" id="OAN18043.1"/>
    </source>
</evidence>
<gene>
    <name evidence="1" type="ORF">A3K86_03750</name>
</gene>
<dbReference type="EMBL" id="LVHF01000012">
    <property type="protein sequence ID" value="OAN18043.1"/>
    <property type="molecule type" value="Genomic_DNA"/>
</dbReference>
<dbReference type="AlphaFoldDB" id="A0A178KMZ2"/>
<proteinExistence type="predicted"/>
<dbReference type="OrthoDB" id="5916950at2"/>
<accession>A0A178KMZ2</accession>
<dbReference type="Proteomes" id="UP000078503">
    <property type="component" value="Unassembled WGS sequence"/>
</dbReference>
<dbReference type="InterPro" id="IPR010982">
    <property type="entry name" value="Lambda_DNA-bd_dom_sf"/>
</dbReference>
<dbReference type="SUPFAM" id="SSF47413">
    <property type="entry name" value="lambda repressor-like DNA-binding domains"/>
    <property type="match status" value="1"/>
</dbReference>
<dbReference type="CDD" id="cd00093">
    <property type="entry name" value="HTH_XRE"/>
    <property type="match status" value="1"/>
</dbReference>
<evidence type="ECO:0000313" key="2">
    <source>
        <dbReference type="Proteomes" id="UP000078503"/>
    </source>
</evidence>
<name>A0A178KMZ2_9GAMM</name>
<keyword evidence="2" id="KW-1185">Reference proteome</keyword>
<protein>
    <submittedName>
        <fullName evidence="1">Transcriptional regulator</fullName>
    </submittedName>
</protein>
<organism evidence="1 2">
    <name type="scientific">Photobacterium jeanii</name>
    <dbReference type="NCBI Taxonomy" id="858640"/>
    <lineage>
        <taxon>Bacteria</taxon>
        <taxon>Pseudomonadati</taxon>
        <taxon>Pseudomonadota</taxon>
        <taxon>Gammaproteobacteria</taxon>
        <taxon>Vibrionales</taxon>
        <taxon>Vibrionaceae</taxon>
        <taxon>Photobacterium</taxon>
    </lineage>
</organism>
<dbReference type="GO" id="GO:0003677">
    <property type="term" value="F:DNA binding"/>
    <property type="evidence" value="ECO:0007669"/>
    <property type="project" value="InterPro"/>
</dbReference>
<dbReference type="Gene3D" id="1.10.260.40">
    <property type="entry name" value="lambda repressor-like DNA-binding domains"/>
    <property type="match status" value="1"/>
</dbReference>